<dbReference type="Proteomes" id="UP001309299">
    <property type="component" value="Unassembled WGS sequence"/>
</dbReference>
<reference evidence="1" key="2">
    <citation type="submission" date="2024-02" db="EMBL/GenBank/DDBJ databases">
        <title>Bacterial skin colonization with Propionibacterium avidum as a risk factor for Periprosthetic Joint Infections - a single-center prospective study.</title>
        <authorList>
            <person name="Achermann Y."/>
        </authorList>
    </citation>
    <scope>NUCLEOTIDE SEQUENCE</scope>
    <source>
        <strain evidence="1">PAVI-2017310195</strain>
    </source>
</reference>
<dbReference type="InterPro" id="IPR024747">
    <property type="entry name" value="Pyridox_Oxase-rel"/>
</dbReference>
<dbReference type="InterPro" id="IPR012349">
    <property type="entry name" value="Split_barrel_FMN-bd"/>
</dbReference>
<dbReference type="Proteomes" id="UP000259211">
    <property type="component" value="Unassembled WGS sequence"/>
</dbReference>
<dbReference type="EMBL" id="JBAKUA010000009">
    <property type="protein sequence ID" value="MEH1546797.1"/>
    <property type="molecule type" value="Genomic_DNA"/>
</dbReference>
<dbReference type="GeneID" id="29844100"/>
<evidence type="ECO:0000313" key="1">
    <source>
        <dbReference type="EMBL" id="MEH1546797.1"/>
    </source>
</evidence>
<name>A0A1B9VQ23_9ACTN</name>
<evidence type="ECO:0000313" key="2">
    <source>
        <dbReference type="EMBL" id="RFT46391.1"/>
    </source>
</evidence>
<reference evidence="2 3" key="1">
    <citation type="submission" date="2017-07" db="EMBL/GenBank/DDBJ databases">
        <authorList>
            <person name="Sun Z.S."/>
            <person name="Albrecht U."/>
            <person name="Echele G."/>
            <person name="Lee C.C."/>
        </authorList>
    </citation>
    <scope>NUCLEOTIDE SEQUENCE [LARGE SCALE GENOMIC DNA]</scope>
    <source>
        <strain evidence="2 3">P16-029</strain>
    </source>
</reference>
<dbReference type="STRING" id="33010.BFS79_11975"/>
<gene>
    <name evidence="2" type="ORF">CHT91_02220</name>
    <name evidence="1" type="ORF">V7F78_07215</name>
</gene>
<protein>
    <submittedName>
        <fullName evidence="2">Pyridoxamine 5'-phosphate oxidase family protein</fullName>
    </submittedName>
</protein>
<dbReference type="eggNOG" id="COG3467">
    <property type="taxonomic scope" value="Bacteria"/>
</dbReference>
<sequence length="140" mass="15506">MINEENPITEVPEDSCWGYLDTAEVGRLATSVNDQPEVFPVNYVVDGQSIVFRTAAGSKLEDIVTNNRVAFEADGWTEETGWSVVVRGSAEVITDEAELALCDKMPLLPWVPTVKRNYVRVQADQITGRTFAFGPEPKDN</sequence>
<dbReference type="EMBL" id="NOWI01000002">
    <property type="protein sequence ID" value="RFT46391.1"/>
    <property type="molecule type" value="Genomic_DNA"/>
</dbReference>
<proteinExistence type="predicted"/>
<evidence type="ECO:0000313" key="3">
    <source>
        <dbReference type="Proteomes" id="UP000259211"/>
    </source>
</evidence>
<dbReference type="OrthoDB" id="7062584at2"/>
<organism evidence="2 3">
    <name type="scientific">Cutibacterium avidum</name>
    <dbReference type="NCBI Taxonomy" id="33010"/>
    <lineage>
        <taxon>Bacteria</taxon>
        <taxon>Bacillati</taxon>
        <taxon>Actinomycetota</taxon>
        <taxon>Actinomycetes</taxon>
        <taxon>Propionibacteriales</taxon>
        <taxon>Propionibacteriaceae</taxon>
        <taxon>Cutibacterium</taxon>
    </lineage>
</organism>
<accession>A0A1B9VQ23</accession>
<dbReference type="Gene3D" id="2.30.110.10">
    <property type="entry name" value="Electron Transport, Fmn-binding Protein, Chain A"/>
    <property type="match status" value="1"/>
</dbReference>
<dbReference type="AlphaFoldDB" id="A0A1B9VQ23"/>
<comment type="caution">
    <text evidence="2">The sequence shown here is derived from an EMBL/GenBank/DDBJ whole genome shotgun (WGS) entry which is preliminary data.</text>
</comment>
<dbReference type="RefSeq" id="WP_004808626.1">
    <property type="nucleotide sequence ID" value="NZ_AP024308.1"/>
</dbReference>
<dbReference type="Pfam" id="PF12900">
    <property type="entry name" value="Pyridox_ox_2"/>
    <property type="match status" value="1"/>
</dbReference>
<dbReference type="SUPFAM" id="SSF50475">
    <property type="entry name" value="FMN-binding split barrel"/>
    <property type="match status" value="1"/>
</dbReference>